<evidence type="ECO:0000259" key="10">
    <source>
        <dbReference type="PROSITE" id="PS51669"/>
    </source>
</evidence>
<dbReference type="Gene3D" id="3.40.50.12440">
    <property type="match status" value="1"/>
</dbReference>
<dbReference type="Pfam" id="PF00384">
    <property type="entry name" value="Molybdopterin"/>
    <property type="match status" value="1"/>
</dbReference>
<keyword evidence="7" id="KW-0408">Iron</keyword>
<evidence type="ECO:0000256" key="8">
    <source>
        <dbReference type="ARBA" id="ARBA00023014"/>
    </source>
</evidence>
<dbReference type="PANTHER" id="PTHR43742:SF3">
    <property type="entry name" value="DIMETHYL SULFOXIDE REDUCTASE DMSA"/>
    <property type="match status" value="1"/>
</dbReference>
<feature type="domain" description="4Fe-4S Mo/W bis-MGD-type" evidence="10">
    <location>
        <begin position="44"/>
        <end position="107"/>
    </location>
</feature>
<keyword evidence="8" id="KW-0411">Iron-sulfur</keyword>
<dbReference type="InterPro" id="IPR050612">
    <property type="entry name" value="Prok_Mopterin_Oxidored"/>
</dbReference>
<evidence type="ECO:0000256" key="3">
    <source>
        <dbReference type="ARBA" id="ARBA00022505"/>
    </source>
</evidence>
<dbReference type="NCBIfam" id="TIGR02166">
    <property type="entry name" value="dmsA_ynfE"/>
    <property type="match status" value="1"/>
</dbReference>
<feature type="compositionally biased region" description="Polar residues" evidence="9">
    <location>
        <begin position="828"/>
        <end position="840"/>
    </location>
</feature>
<name>A0ABX6VBH9_9GAMM</name>
<dbReference type="InterPro" id="IPR019546">
    <property type="entry name" value="TAT_signal_bac_arc"/>
</dbReference>
<dbReference type="InterPro" id="IPR011888">
    <property type="entry name" value="Anaer_DMSO_reductase"/>
</dbReference>
<dbReference type="InterPro" id="IPR006963">
    <property type="entry name" value="Mopterin_OxRdtase_4Fe-4S_dom"/>
</dbReference>
<feature type="compositionally biased region" description="Polar residues" evidence="9">
    <location>
        <begin position="812"/>
        <end position="821"/>
    </location>
</feature>
<keyword evidence="6" id="KW-0560">Oxidoreductase</keyword>
<dbReference type="Pfam" id="PF10518">
    <property type="entry name" value="TAT_signal"/>
    <property type="match status" value="1"/>
</dbReference>
<proteinExistence type="inferred from homology"/>
<protein>
    <submittedName>
        <fullName evidence="11">Molybdopterin-dependent oxidoreductase</fullName>
    </submittedName>
</protein>
<evidence type="ECO:0000256" key="2">
    <source>
        <dbReference type="ARBA" id="ARBA00010312"/>
    </source>
</evidence>
<dbReference type="Gene3D" id="2.40.40.20">
    <property type="match status" value="1"/>
</dbReference>
<dbReference type="EMBL" id="CP045503">
    <property type="protein sequence ID" value="QPG59983.1"/>
    <property type="molecule type" value="Genomic_DNA"/>
</dbReference>
<dbReference type="Gene3D" id="3.40.228.10">
    <property type="entry name" value="Dimethylsulfoxide Reductase, domain 2"/>
    <property type="match status" value="1"/>
</dbReference>
<evidence type="ECO:0000313" key="11">
    <source>
        <dbReference type="EMBL" id="QPG59983.1"/>
    </source>
</evidence>
<comment type="similarity">
    <text evidence="2">Belongs to the prokaryotic molybdopterin-containing oxidoreductase family.</text>
</comment>
<keyword evidence="5" id="KW-0732">Signal</keyword>
<dbReference type="InterPro" id="IPR006657">
    <property type="entry name" value="MoPterin_dinucl-bd_dom"/>
</dbReference>
<sequence length="840" mass="93120">MKRRDFLKVSAAAAAATAITGCDSSSAEDPILNPGVPVTPPTGEKITWSNCASNCFQSCPLKVHSKDGVVTRIEAEQKEHDDWDTFEHEIRPCLRGRSMRQKAYNADRLKYPMKRVGPRGSGEFVRIDWEEAFSEVARMIQETTSNYGKNSIYVPLGGGSHDLSAGAMIMGLRLLSTWEGCLFFHNDYSASQYREGSASMYGWLHYKVNDTVGFWNTGNRLRDLEHSDLMLCFGYNPMEARMGGAGSGYENAKLKQKNSYKTYYIDPRFTDTAVAAHDEWVPIRPGTDAALCEGIAHHLISNDLHEKEFLEKFCMGFTADTLPEGAPANGDYYSHIMGLSSDGIEKTPEWAESITGVSAEKIREIADALANANAPFVTQGFGMQRQGNGENNAKAVLMLPILIGKIVGKGINHGGTPGAKDLAHYKMMPADSLKDLMNLGFGDVSIPAASHLDAIEFGTEMKPSSHDVRYSDATKMANDDALETNVRMLWLTSSNMIAGQNADHNRAHRLLENPGEYIDHVVVFEQHMTGSAKYADILLPEISWLEMYDVIQSVSKYDDGSLRYIYGIEPAMEPMFECLHSFDICRGIARHLGTEGKFEGGKTYKQWVEDIFKNVKKNNPWLKGDSFDEFVKVGPQREEAPEHPNLQCLRDFINTNPRHPEFDNTTEGALSTPSGKIEIYSQTFAAKIKHAAEGDTITAIPVYDACEESYEDESFKDDFPYQCINYHGKHSAHSIHASTPWINEVVEHHLWVNPNDATKIGVINGQKARVTSKRGAIEITVRVTPRIVPGVVALPQGAWRKKRSDGVDTGGAVNTLTSSKPSPVAKSIRSNTNRVRIQPA</sequence>
<dbReference type="SUPFAM" id="SSF50692">
    <property type="entry name" value="ADC-like"/>
    <property type="match status" value="1"/>
</dbReference>
<gene>
    <name evidence="11" type="ORF">FM038_023450</name>
</gene>
<dbReference type="SUPFAM" id="SSF53706">
    <property type="entry name" value="Formate dehydrogenase/DMSO reductase, domains 1-3"/>
    <property type="match status" value="1"/>
</dbReference>
<comment type="cofactor">
    <cofactor evidence="1">
        <name>Mo-bis(molybdopterin guanine dinucleotide)</name>
        <dbReference type="ChEBI" id="CHEBI:60539"/>
    </cofactor>
</comment>
<evidence type="ECO:0000256" key="9">
    <source>
        <dbReference type="SAM" id="MobiDB-lite"/>
    </source>
</evidence>
<dbReference type="PANTHER" id="PTHR43742">
    <property type="entry name" value="TRIMETHYLAMINE-N-OXIDE REDUCTASE"/>
    <property type="match status" value="1"/>
</dbReference>
<keyword evidence="4" id="KW-0479">Metal-binding</keyword>
<dbReference type="NCBIfam" id="TIGR01409">
    <property type="entry name" value="TAT_signal_seq"/>
    <property type="match status" value="1"/>
</dbReference>
<evidence type="ECO:0000256" key="7">
    <source>
        <dbReference type="ARBA" id="ARBA00023004"/>
    </source>
</evidence>
<evidence type="ECO:0000256" key="6">
    <source>
        <dbReference type="ARBA" id="ARBA00023002"/>
    </source>
</evidence>
<dbReference type="Proteomes" id="UP000316416">
    <property type="component" value="Chromosome"/>
</dbReference>
<evidence type="ECO:0000256" key="1">
    <source>
        <dbReference type="ARBA" id="ARBA00001942"/>
    </source>
</evidence>
<reference evidence="11" key="1">
    <citation type="submission" date="2021-07" db="EMBL/GenBank/DDBJ databases">
        <title>Shewanella sp. YLB-07 whole genome sequence.</title>
        <authorList>
            <person name="Yu L."/>
        </authorList>
    </citation>
    <scope>NUCLEOTIDE SEQUENCE</scope>
    <source>
        <strain evidence="11">YLB-08</strain>
    </source>
</reference>
<feature type="region of interest" description="Disordered" evidence="9">
    <location>
        <begin position="803"/>
        <end position="840"/>
    </location>
</feature>
<dbReference type="Pfam" id="PF04879">
    <property type="entry name" value="Molybdop_Fe4S4"/>
    <property type="match status" value="1"/>
</dbReference>
<evidence type="ECO:0000313" key="12">
    <source>
        <dbReference type="Proteomes" id="UP000316416"/>
    </source>
</evidence>
<dbReference type="InterPro" id="IPR009010">
    <property type="entry name" value="Asp_de-COase-like_dom_sf"/>
</dbReference>
<dbReference type="SMART" id="SM00926">
    <property type="entry name" value="Molybdop_Fe4S4"/>
    <property type="match status" value="1"/>
</dbReference>
<dbReference type="Pfam" id="PF01568">
    <property type="entry name" value="Molydop_binding"/>
    <property type="match status" value="1"/>
</dbReference>
<dbReference type="RefSeq" id="WP_142873545.1">
    <property type="nucleotide sequence ID" value="NZ_CP045503.2"/>
</dbReference>
<dbReference type="PROSITE" id="PS51257">
    <property type="entry name" value="PROKAR_LIPOPROTEIN"/>
    <property type="match status" value="1"/>
</dbReference>
<dbReference type="InterPro" id="IPR006656">
    <property type="entry name" value="Mopterin_OxRdtase"/>
</dbReference>
<dbReference type="PROSITE" id="PS51669">
    <property type="entry name" value="4FE4S_MOW_BIS_MGD"/>
    <property type="match status" value="1"/>
</dbReference>
<keyword evidence="3" id="KW-0500">Molybdenum</keyword>
<dbReference type="InterPro" id="IPR006311">
    <property type="entry name" value="TAT_signal"/>
</dbReference>
<organism evidence="11 12">
    <name type="scientific">Shewanella eurypsychrophilus</name>
    <dbReference type="NCBI Taxonomy" id="2593656"/>
    <lineage>
        <taxon>Bacteria</taxon>
        <taxon>Pseudomonadati</taxon>
        <taxon>Pseudomonadota</taxon>
        <taxon>Gammaproteobacteria</taxon>
        <taxon>Alteromonadales</taxon>
        <taxon>Shewanellaceae</taxon>
        <taxon>Shewanella</taxon>
    </lineage>
</organism>
<keyword evidence="12" id="KW-1185">Reference proteome</keyword>
<dbReference type="Gene3D" id="3.40.50.740">
    <property type="match status" value="2"/>
</dbReference>
<accession>A0ABX6VBH9</accession>
<dbReference type="PROSITE" id="PS51318">
    <property type="entry name" value="TAT"/>
    <property type="match status" value="1"/>
</dbReference>
<evidence type="ECO:0000256" key="5">
    <source>
        <dbReference type="ARBA" id="ARBA00022729"/>
    </source>
</evidence>
<evidence type="ECO:0000256" key="4">
    <source>
        <dbReference type="ARBA" id="ARBA00022723"/>
    </source>
</evidence>